<comment type="caution">
    <text evidence="3">The sequence shown here is derived from an EMBL/GenBank/DDBJ whole genome shotgun (WGS) entry which is preliminary data.</text>
</comment>
<dbReference type="Pfam" id="PF02592">
    <property type="entry name" value="Vut_1"/>
    <property type="match status" value="1"/>
</dbReference>
<dbReference type="PANTHER" id="PTHR34300:SF2">
    <property type="entry name" value="QUEUOSINE PRECURSOR TRANSPORTER-RELATED"/>
    <property type="match status" value="1"/>
</dbReference>
<evidence type="ECO:0000313" key="4">
    <source>
        <dbReference type="Proteomes" id="UP001469089"/>
    </source>
</evidence>
<dbReference type="EMBL" id="JAOALG010000003">
    <property type="protein sequence ID" value="MEQ5844330.1"/>
    <property type="molecule type" value="Genomic_DNA"/>
</dbReference>
<evidence type="ECO:0000256" key="2">
    <source>
        <dbReference type="SAM" id="Phobius"/>
    </source>
</evidence>
<dbReference type="Proteomes" id="UP001469089">
    <property type="component" value="Unassembled WGS sequence"/>
</dbReference>
<reference evidence="3 4" key="1">
    <citation type="journal article" date="2024" name="Chem. Sci.">
        <title>Discovery of a lagriamide polyketide by integrated genome mining, isotopic labeling, and untargeted metabolomics.</title>
        <authorList>
            <person name="Fergusson C.H."/>
            <person name="Saulog J."/>
            <person name="Paulo B.S."/>
            <person name="Wilson D.M."/>
            <person name="Liu D.Y."/>
            <person name="Morehouse N.J."/>
            <person name="Waterworth S."/>
            <person name="Barkei J."/>
            <person name="Gray C.A."/>
            <person name="Kwan J.C."/>
            <person name="Eustaquio A.S."/>
            <person name="Linington R.G."/>
        </authorList>
    </citation>
    <scope>NUCLEOTIDE SEQUENCE [LARGE SCALE GENOMIC DNA]</scope>
    <source>
        <strain evidence="3 4">RL17-338-BIF-B</strain>
    </source>
</reference>
<dbReference type="NCBIfam" id="TIGR00697">
    <property type="entry name" value="queuosine precursor transporter"/>
    <property type="match status" value="1"/>
</dbReference>
<proteinExistence type="predicted"/>
<organism evidence="3 4">
    <name type="scientific">Paraburkholderia acidicola</name>
    <dbReference type="NCBI Taxonomy" id="1912599"/>
    <lineage>
        <taxon>Bacteria</taxon>
        <taxon>Pseudomonadati</taxon>
        <taxon>Pseudomonadota</taxon>
        <taxon>Betaproteobacteria</taxon>
        <taxon>Burkholderiales</taxon>
        <taxon>Burkholderiaceae</taxon>
        <taxon>Paraburkholderia</taxon>
    </lineage>
</organism>
<feature type="transmembrane region" description="Helical" evidence="2">
    <location>
        <begin position="237"/>
        <end position="260"/>
    </location>
</feature>
<keyword evidence="2" id="KW-0812">Transmembrane</keyword>
<evidence type="ECO:0000313" key="3">
    <source>
        <dbReference type="EMBL" id="MEQ5844330.1"/>
    </source>
</evidence>
<feature type="transmembrane region" description="Helical" evidence="2">
    <location>
        <begin position="194"/>
        <end position="216"/>
    </location>
</feature>
<feature type="transmembrane region" description="Helical" evidence="2">
    <location>
        <begin position="154"/>
        <end position="174"/>
    </location>
</feature>
<feature type="transmembrane region" description="Helical" evidence="2">
    <location>
        <begin position="88"/>
        <end position="106"/>
    </location>
</feature>
<keyword evidence="3" id="KW-0614">Plasmid</keyword>
<dbReference type="PANTHER" id="PTHR34300">
    <property type="entry name" value="QUEUOSINE PRECURSOR TRANSPORTER-RELATED"/>
    <property type="match status" value="1"/>
</dbReference>
<geneLocation type="plasmid" evidence="3">
    <name>pl1</name>
</geneLocation>
<accession>A0ABV1LYB6</accession>
<gene>
    <name evidence="3" type="ORF">N0A02_33250</name>
</gene>
<name>A0ABV1LYB6_9BURK</name>
<evidence type="ECO:0000256" key="1">
    <source>
        <dbReference type="NCBIfam" id="TIGR00697"/>
    </source>
</evidence>
<keyword evidence="4" id="KW-1185">Reference proteome</keyword>
<protein>
    <recommendedName>
        <fullName evidence="1">Queuosine precursor transporter</fullName>
    </recommendedName>
</protein>
<keyword evidence="2" id="KW-0472">Membrane</keyword>
<sequence length="316" mass="35256">MNSGKTRLKITGIHEPKDGSAVIVSLKYENETLIFKMTVHELYDKAWLNQLSPEDAAHIAFLVASKSTSPEIPIGNFSLRVPGVSPKVLIIAALYTAMLLSANLTGYRLVEIPFFGNFLGIQKIRFGVGLLSFPATYIISAILTEVYGYRISRATIWGGFIANTIIVFFLWVSATLPDPVLISSEGLTSEYYKAFFHASIITFLASMVAYLTGEFINTTVIARLKIITHGRRTMSRFVLGFVPASIVDTVIFCFLMFYGRMDNDKIVYLAILSIGGKLTYNVLLLPVAFGVSKKLKTLDHVDHYDYKTVFNPFSWK</sequence>
<feature type="transmembrane region" description="Helical" evidence="2">
    <location>
        <begin position="266"/>
        <end position="289"/>
    </location>
</feature>
<dbReference type="RefSeq" id="WP_349545929.1">
    <property type="nucleotide sequence ID" value="NZ_JAOALG010000003.1"/>
</dbReference>
<dbReference type="InterPro" id="IPR003744">
    <property type="entry name" value="YhhQ"/>
</dbReference>
<keyword evidence="2" id="KW-1133">Transmembrane helix</keyword>
<feature type="transmembrane region" description="Helical" evidence="2">
    <location>
        <begin position="126"/>
        <end position="147"/>
    </location>
</feature>